<protein>
    <recommendedName>
        <fullName evidence="3">IclR-ED domain-containing protein</fullName>
    </recommendedName>
</protein>
<proteinExistence type="predicted"/>
<sequence>MRRLRGLFSGRKSESDAAIYPIDHGGNMMGALVRREPAATHSAVIARLDRAIQYAAADMVRANSSTLASGILDRPVEAGR</sequence>
<reference evidence="1 2" key="1">
    <citation type="submission" date="2018-10" db="EMBL/GenBank/DDBJ databases">
        <title>Bradyrhizobium sp. nov., effective nodules isolated from peanut in China.</title>
        <authorList>
            <person name="Li Y."/>
        </authorList>
    </citation>
    <scope>NUCLEOTIDE SEQUENCE [LARGE SCALE GENOMIC DNA]</scope>
    <source>
        <strain evidence="1 2">CCBAU 53426</strain>
    </source>
</reference>
<comment type="caution">
    <text evidence="1">The sequence shown here is derived from an EMBL/GenBank/DDBJ whole genome shotgun (WGS) entry which is preliminary data.</text>
</comment>
<organism evidence="1 2">
    <name type="scientific">Bradyrhizobium guangzhouense</name>
    <dbReference type="NCBI Taxonomy" id="1325095"/>
    <lineage>
        <taxon>Bacteria</taxon>
        <taxon>Pseudomonadati</taxon>
        <taxon>Pseudomonadota</taxon>
        <taxon>Alphaproteobacteria</taxon>
        <taxon>Hyphomicrobiales</taxon>
        <taxon>Nitrobacteraceae</taxon>
        <taxon>Bradyrhizobium</taxon>
    </lineage>
</organism>
<name>A0ABY0E5H2_9BRAD</name>
<accession>A0ABY0E5H2</accession>
<dbReference type="EMBL" id="RDQZ01000018">
    <property type="protein sequence ID" value="RXH10930.1"/>
    <property type="molecule type" value="Genomic_DNA"/>
</dbReference>
<gene>
    <name evidence="1" type="ORF">EAS56_21020</name>
</gene>
<evidence type="ECO:0000313" key="1">
    <source>
        <dbReference type="EMBL" id="RXH10930.1"/>
    </source>
</evidence>
<dbReference type="Proteomes" id="UP000290401">
    <property type="component" value="Unassembled WGS sequence"/>
</dbReference>
<evidence type="ECO:0008006" key="3">
    <source>
        <dbReference type="Google" id="ProtNLM"/>
    </source>
</evidence>
<evidence type="ECO:0000313" key="2">
    <source>
        <dbReference type="Proteomes" id="UP000290401"/>
    </source>
</evidence>
<keyword evidence="2" id="KW-1185">Reference proteome</keyword>